<evidence type="ECO:0000313" key="3">
    <source>
        <dbReference type="Proteomes" id="UP000220527"/>
    </source>
</evidence>
<dbReference type="Proteomes" id="UP000220527">
    <property type="component" value="Unassembled WGS sequence"/>
</dbReference>
<keyword evidence="3" id="KW-1185">Reference proteome</keyword>
<feature type="compositionally biased region" description="Low complexity" evidence="1">
    <location>
        <begin position="93"/>
        <end position="103"/>
    </location>
</feature>
<dbReference type="AlphaFoldDB" id="A0A2A6RKB0"/>
<feature type="region of interest" description="Disordered" evidence="1">
    <location>
        <begin position="86"/>
        <end position="110"/>
    </location>
</feature>
<sequence length="110" mass="11864">MSDPQKTNENAAEGGRVYTMAEKVGTKLAHVGATVVTWPFYLVPNAARKEAYDTTNDLFQAVGRLHLGLVKSVVNSVGVTTHQLSQAIRESGTTPVKPKTPTKVRIETGE</sequence>
<accession>A0A2A6RKB0</accession>
<dbReference type="RefSeq" id="WP_097643660.1">
    <property type="nucleotide sequence ID" value="NZ_NQWI01000028.1"/>
</dbReference>
<reference evidence="3" key="1">
    <citation type="submission" date="2017-08" db="EMBL/GenBank/DDBJ databases">
        <authorList>
            <person name="Grouzdev D.S."/>
            <person name="Gaisin V.A."/>
            <person name="Rysina M.S."/>
            <person name="Gorlenko V.M."/>
        </authorList>
    </citation>
    <scope>NUCLEOTIDE SEQUENCE [LARGE SCALE GENOMIC DNA]</scope>
    <source>
        <strain evidence="3">Kir15-3F</strain>
    </source>
</reference>
<evidence type="ECO:0000256" key="1">
    <source>
        <dbReference type="SAM" id="MobiDB-lite"/>
    </source>
</evidence>
<gene>
    <name evidence="2" type="ORF">CJ255_08420</name>
</gene>
<proteinExistence type="predicted"/>
<dbReference type="OrthoDB" id="9955014at2"/>
<comment type="caution">
    <text evidence="2">The sequence shown here is derived from an EMBL/GenBank/DDBJ whole genome shotgun (WGS) entry which is preliminary data.</text>
</comment>
<protein>
    <submittedName>
        <fullName evidence="2">Uncharacterized protein</fullName>
    </submittedName>
</protein>
<name>A0A2A6RKB0_9CHLR</name>
<evidence type="ECO:0000313" key="2">
    <source>
        <dbReference type="EMBL" id="PDW03497.1"/>
    </source>
</evidence>
<organism evidence="2 3">
    <name type="scientific">Candidatus Viridilinea mediisalina</name>
    <dbReference type="NCBI Taxonomy" id="2024553"/>
    <lineage>
        <taxon>Bacteria</taxon>
        <taxon>Bacillati</taxon>
        <taxon>Chloroflexota</taxon>
        <taxon>Chloroflexia</taxon>
        <taxon>Chloroflexales</taxon>
        <taxon>Chloroflexineae</taxon>
        <taxon>Oscillochloridaceae</taxon>
        <taxon>Candidatus Viridilinea</taxon>
    </lineage>
</organism>
<dbReference type="EMBL" id="NQWI01000028">
    <property type="protein sequence ID" value="PDW03497.1"/>
    <property type="molecule type" value="Genomic_DNA"/>
</dbReference>